<reference evidence="1 2" key="1">
    <citation type="journal article" date="2019" name="Front. Microbiol.">
        <title>Ammonia Oxidation by the Arctic Terrestrial Thaumarchaeote Candidatus Nitrosocosmicus arcticus Is Stimulated by Increasing Temperatures.</title>
        <authorList>
            <person name="Alves R.J.E."/>
            <person name="Kerou M."/>
            <person name="Zappe A."/>
            <person name="Bittner R."/>
            <person name="Abby S.S."/>
            <person name="Schmidt H.A."/>
            <person name="Pfeifer K."/>
            <person name="Schleper C."/>
        </authorList>
    </citation>
    <scope>NUCLEOTIDE SEQUENCE [LARGE SCALE GENOMIC DNA]</scope>
    <source>
        <strain evidence="1 2">Kfb</strain>
    </source>
</reference>
<dbReference type="Gene3D" id="3.40.190.10">
    <property type="entry name" value="Periplasmic binding protein-like II"/>
    <property type="match status" value="1"/>
</dbReference>
<protein>
    <submittedName>
        <fullName evidence="1">Uncharacterized protein</fullName>
    </submittedName>
</protein>
<dbReference type="EMBL" id="VOAH01000007">
    <property type="protein sequence ID" value="TVP40608.1"/>
    <property type="molecule type" value="Genomic_DNA"/>
</dbReference>
<accession>A0A557SVH5</accession>
<proteinExistence type="predicted"/>
<evidence type="ECO:0000313" key="2">
    <source>
        <dbReference type="Proteomes" id="UP000315289"/>
    </source>
</evidence>
<dbReference type="Proteomes" id="UP000315289">
    <property type="component" value="Unassembled WGS sequence"/>
</dbReference>
<name>A0A557SVH5_9ARCH</name>
<sequence>MDGAISFVNFILSKNGLQLLANQGLHPINATYYGNLTSIPLSIRDEITT</sequence>
<comment type="caution">
    <text evidence="1">The sequence shown here is derived from an EMBL/GenBank/DDBJ whole genome shotgun (WGS) entry which is preliminary data.</text>
</comment>
<keyword evidence="2" id="KW-1185">Reference proteome</keyword>
<organism evidence="1 2">
    <name type="scientific">Candidatus Nitrosocosmicus arcticus</name>
    <dbReference type="NCBI Taxonomy" id="2035267"/>
    <lineage>
        <taxon>Archaea</taxon>
        <taxon>Nitrososphaerota</taxon>
        <taxon>Nitrososphaeria</taxon>
        <taxon>Nitrososphaerales</taxon>
        <taxon>Nitrososphaeraceae</taxon>
        <taxon>Candidatus Nitrosocosmicus</taxon>
    </lineage>
</organism>
<dbReference type="AlphaFoldDB" id="A0A557SVH5"/>
<gene>
    <name evidence="1" type="ORF">NARC_70190</name>
</gene>
<evidence type="ECO:0000313" key="1">
    <source>
        <dbReference type="EMBL" id="TVP40608.1"/>
    </source>
</evidence>